<evidence type="ECO:0000256" key="2">
    <source>
        <dbReference type="ARBA" id="ARBA00012485"/>
    </source>
</evidence>
<dbReference type="Pfam" id="PF00632">
    <property type="entry name" value="HECT"/>
    <property type="match status" value="1"/>
</dbReference>
<evidence type="ECO:0000256" key="4">
    <source>
        <dbReference type="ARBA" id="ARBA00022786"/>
    </source>
</evidence>
<dbReference type="GO" id="GO:0000209">
    <property type="term" value="P:protein polyubiquitination"/>
    <property type="evidence" value="ECO:0007669"/>
    <property type="project" value="InterPro"/>
</dbReference>
<dbReference type="InterPro" id="IPR044611">
    <property type="entry name" value="E3A/B/C-like"/>
</dbReference>
<dbReference type="Gene3D" id="3.90.1750.10">
    <property type="entry name" value="Hect, E3 ligase catalytic domains"/>
    <property type="match status" value="1"/>
</dbReference>
<protein>
    <recommendedName>
        <fullName evidence="2">HECT-type E3 ubiquitin transferase</fullName>
        <ecNumber evidence="2">2.3.2.26</ecNumber>
    </recommendedName>
</protein>
<evidence type="ECO:0000313" key="9">
    <source>
        <dbReference type="Proteomes" id="UP000053095"/>
    </source>
</evidence>
<feature type="compositionally biased region" description="Basic and acidic residues" evidence="6">
    <location>
        <begin position="818"/>
        <end position="827"/>
    </location>
</feature>
<gene>
    <name evidence="8" type="ORF">TCE0_033r08645</name>
</gene>
<evidence type="ECO:0000256" key="5">
    <source>
        <dbReference type="PROSITE-ProRule" id="PRU00104"/>
    </source>
</evidence>
<dbReference type="PROSITE" id="PS50237">
    <property type="entry name" value="HECT"/>
    <property type="match status" value="1"/>
</dbReference>
<keyword evidence="3" id="KW-0808">Transferase</keyword>
<dbReference type="CDD" id="cd00078">
    <property type="entry name" value="HECTc"/>
    <property type="match status" value="1"/>
</dbReference>
<dbReference type="PANTHER" id="PTHR45700">
    <property type="entry name" value="UBIQUITIN-PROTEIN LIGASE E3C"/>
    <property type="match status" value="1"/>
</dbReference>
<feature type="region of interest" description="Disordered" evidence="6">
    <location>
        <begin position="59"/>
        <end position="96"/>
    </location>
</feature>
<dbReference type="Gene3D" id="3.30.2410.10">
    <property type="entry name" value="Hect, E3 ligase catalytic domain"/>
    <property type="match status" value="1"/>
</dbReference>
<keyword evidence="4 5" id="KW-0833">Ubl conjugation pathway</keyword>
<accession>A0A6V8HA30</accession>
<dbReference type="Gene3D" id="3.30.2160.10">
    <property type="entry name" value="Hect, E3 ligase catalytic domain"/>
    <property type="match status" value="1"/>
</dbReference>
<feature type="active site" description="Glycyl thioester intermediate" evidence="5">
    <location>
        <position position="894"/>
    </location>
</feature>
<dbReference type="InterPro" id="IPR000569">
    <property type="entry name" value="HECT_dom"/>
</dbReference>
<dbReference type="Proteomes" id="UP000053095">
    <property type="component" value="Unassembled WGS sequence"/>
</dbReference>
<dbReference type="SMART" id="SM00119">
    <property type="entry name" value="HECTc"/>
    <property type="match status" value="1"/>
</dbReference>
<dbReference type="PANTHER" id="PTHR45700:SF9">
    <property type="entry name" value="HECT-TYPE E3 UBIQUITIN TRANSFERASE"/>
    <property type="match status" value="1"/>
</dbReference>
<dbReference type="SUPFAM" id="SSF56204">
    <property type="entry name" value="Hect, E3 ligase catalytic domain"/>
    <property type="match status" value="1"/>
</dbReference>
<dbReference type="AlphaFoldDB" id="A0A6V8HA30"/>
<reference evidence="9" key="1">
    <citation type="journal article" date="2015" name="Genome Announc.">
        <title>Draft genome sequence of Talaromyces cellulolyticus strain Y-94, a source of lignocellulosic biomass-degrading enzymes.</title>
        <authorList>
            <person name="Fujii T."/>
            <person name="Koike H."/>
            <person name="Sawayama S."/>
            <person name="Yano S."/>
            <person name="Inoue H."/>
        </authorList>
    </citation>
    <scope>NUCLEOTIDE SEQUENCE [LARGE SCALE GENOMIC DNA]</scope>
    <source>
        <strain evidence="9">Y-94</strain>
    </source>
</reference>
<feature type="region of interest" description="Disordered" evidence="6">
    <location>
        <begin position="169"/>
        <end position="236"/>
    </location>
</feature>
<evidence type="ECO:0000256" key="6">
    <source>
        <dbReference type="SAM" id="MobiDB-lite"/>
    </source>
</evidence>
<feature type="compositionally biased region" description="Basic and acidic residues" evidence="6">
    <location>
        <begin position="210"/>
        <end position="219"/>
    </location>
</feature>
<feature type="compositionally biased region" description="Low complexity" evidence="6">
    <location>
        <begin position="10"/>
        <end position="22"/>
    </location>
</feature>
<evidence type="ECO:0000256" key="1">
    <source>
        <dbReference type="ARBA" id="ARBA00000885"/>
    </source>
</evidence>
<feature type="region of interest" description="Disordered" evidence="6">
    <location>
        <begin position="812"/>
        <end position="835"/>
    </location>
</feature>
<evidence type="ECO:0000313" key="8">
    <source>
        <dbReference type="EMBL" id="GAM38141.1"/>
    </source>
</evidence>
<proteinExistence type="predicted"/>
<feature type="compositionally biased region" description="Basic and acidic residues" evidence="6">
    <location>
        <begin position="337"/>
        <end position="350"/>
    </location>
</feature>
<dbReference type="EMBL" id="DF933829">
    <property type="protein sequence ID" value="GAM38141.1"/>
    <property type="molecule type" value="Genomic_DNA"/>
</dbReference>
<name>A0A6V8HA30_TALPI</name>
<dbReference type="FunFam" id="3.30.2160.10:FF:000004">
    <property type="entry name" value="probable E3 ubiquitin-protein ligase HERC4 isoform X1"/>
    <property type="match status" value="1"/>
</dbReference>
<feature type="region of interest" description="Disordered" evidence="6">
    <location>
        <begin position="1"/>
        <end position="34"/>
    </location>
</feature>
<evidence type="ECO:0000259" key="7">
    <source>
        <dbReference type="PROSITE" id="PS50237"/>
    </source>
</evidence>
<dbReference type="GO" id="GO:0061630">
    <property type="term" value="F:ubiquitin protein ligase activity"/>
    <property type="evidence" value="ECO:0007669"/>
    <property type="project" value="UniProtKB-EC"/>
</dbReference>
<dbReference type="InterPro" id="IPR035983">
    <property type="entry name" value="Hect_E3_ubiquitin_ligase"/>
</dbReference>
<comment type="caution">
    <text evidence="8">The sequence shown here is derived from an EMBL/GenBank/DDBJ whole genome shotgun (WGS) entry which is preliminary data.</text>
</comment>
<feature type="compositionally biased region" description="Polar residues" evidence="6">
    <location>
        <begin position="77"/>
        <end position="90"/>
    </location>
</feature>
<comment type="catalytic activity">
    <reaction evidence="1">
        <text>S-ubiquitinyl-[E2 ubiquitin-conjugating enzyme]-L-cysteine + [acceptor protein]-L-lysine = [E2 ubiquitin-conjugating enzyme]-L-cysteine + N(6)-ubiquitinyl-[acceptor protein]-L-lysine.</text>
        <dbReference type="EC" id="2.3.2.26"/>
    </reaction>
</comment>
<feature type="region of interest" description="Disordered" evidence="6">
    <location>
        <begin position="333"/>
        <end position="356"/>
    </location>
</feature>
<dbReference type="EC" id="2.3.2.26" evidence="2"/>
<organism evidence="8 9">
    <name type="scientific">Talaromyces pinophilus</name>
    <name type="common">Penicillium pinophilum</name>
    <dbReference type="NCBI Taxonomy" id="128442"/>
    <lineage>
        <taxon>Eukaryota</taxon>
        <taxon>Fungi</taxon>
        <taxon>Dikarya</taxon>
        <taxon>Ascomycota</taxon>
        <taxon>Pezizomycotina</taxon>
        <taxon>Eurotiomycetes</taxon>
        <taxon>Eurotiomycetidae</taxon>
        <taxon>Eurotiales</taxon>
        <taxon>Trichocomaceae</taxon>
        <taxon>Talaromyces</taxon>
        <taxon>Talaromyces sect. Talaromyces</taxon>
    </lineage>
</organism>
<feature type="domain" description="HECT" evidence="7">
    <location>
        <begin position="567"/>
        <end position="926"/>
    </location>
</feature>
<evidence type="ECO:0000256" key="3">
    <source>
        <dbReference type="ARBA" id="ARBA00022679"/>
    </source>
</evidence>
<sequence length="926" mass="103815">MPTWPPRILPSTSSPSSHSSPAHAPPPPTHRNPIDADRSAIIAIDYNVPILFPAGGPAAMTDNSASTSQNRRRSHARSTSQPFPSLMNSNAHRKSEKKFTKRDFGLDLDFDFDDDDPAAVGLDQARNTGDDTVTGKCITCNSTCRWPRNVQVFRCTICLTVNDLEPRPSANIRDRYDRIEDDDRPPPPPPKDDAPELPPDTPPMSRRRGHSTEGRERSPLRVNTEPAGSRSRSETRPSIFRPLEEYIIKSFAGCDCLNNSFLTASALRSMSNAGLESLKEPIQRENVLVQQQENVLSPKSPTAETVMFPEIDPKMLLLGDLAENSSWWMGGRPRRHEVKDAGPAKREKSPLRSKSVVTTKSPRINWDAVAEWYQLIVHVGENWREVWNNLKSGEQKPGTEGQTKSDAAVDVGSIDREIAEARVHAQKTLLKATENLLKRPRRPLRRPESARFLLILLANPLLVYKSNSTPSMSSLLSPDAVTDGQKSIPNFSRRFSFCQYPFFLSIAAKSRILEHDARRQMSIKAREAFLDSILNRKDVSQYLNLKVRRDCLVEDSLRGVSEVVGAGSEDIKKSLRIEFIGEEGVDAGGLRKEWFLLLVREVFDPNHGLFVYDDDSQFCYFNPYCFESSEQFFLVGVLLGLAIYNSTILDVALPPFAFKKLLAAAPTTCIPAAAQRQPYSSSLDDLAEYRPALAKGLRALLDFDGNVQETFCYDFVAQVDKYGQAVNVPLCPNGEKKPVTNTNRHEFVNLYVQYLLDTAVQRQFEPFKRGFYTVCGGNALALFRPEEIELMVRGSDEPLDVPTLRAVATYENWPTSQHNDKPTKDTNSETEPSSEPTITWFWDFLARSTPTNQRKLLSFVTGSDRIPATGAASLSIRISCLGEDSSRYPIAHTCFNKLGLFRYGSRQKLERMLWDAICNSEGFGLK</sequence>
<keyword evidence="9" id="KW-1185">Reference proteome</keyword>